<sequence length="241" mass="27196">MRVLRQALPWTWAFLLFLRAENGATETGARPATPDIEKWLTDVSGDTFYGQDTTHDTTPSLLGREAYCVKMTFLETRNGLPNILSLKYIDASNPAESYTWTNASLDIKVESKKTVTFTFTRAEKTGLTGRKVQYELLTLVNQDHSSCSILVTSRGQRNCSYWVMYMGQPGTIPKWCKPPTPKGTCKVEIYTLTKPVECGVDSAEKEGEDEGDSEESDEDESQEEKWGDEEDEEWGSEDEDE</sequence>
<dbReference type="InterPro" id="IPR012674">
    <property type="entry name" value="Calycin"/>
</dbReference>
<proteinExistence type="predicted"/>
<dbReference type="AlphaFoldDB" id="A0A6B0V5F2"/>
<name>A0A6B0V5F2_IXORI</name>
<feature type="compositionally biased region" description="Acidic residues" evidence="1">
    <location>
        <begin position="206"/>
        <end position="241"/>
    </location>
</feature>
<evidence type="ECO:0000256" key="2">
    <source>
        <dbReference type="SAM" id="SignalP"/>
    </source>
</evidence>
<feature type="region of interest" description="Disordered" evidence="1">
    <location>
        <begin position="198"/>
        <end position="241"/>
    </location>
</feature>
<protein>
    <submittedName>
        <fullName evidence="3">Putative lipocalin</fullName>
    </submittedName>
</protein>
<keyword evidence="2" id="KW-0732">Signal</keyword>
<feature type="signal peptide" evidence="2">
    <location>
        <begin position="1"/>
        <end position="23"/>
    </location>
</feature>
<accession>A0A6B0V5F2</accession>
<evidence type="ECO:0000313" key="3">
    <source>
        <dbReference type="EMBL" id="MXU97025.1"/>
    </source>
</evidence>
<evidence type="ECO:0000256" key="1">
    <source>
        <dbReference type="SAM" id="MobiDB-lite"/>
    </source>
</evidence>
<dbReference type="Gene3D" id="2.40.128.20">
    <property type="match status" value="1"/>
</dbReference>
<reference evidence="3" key="1">
    <citation type="submission" date="2019-12" db="EMBL/GenBank/DDBJ databases">
        <title>An insight into the sialome of adult female Ixodes ricinus ticks feeding for 6 days.</title>
        <authorList>
            <person name="Perner J."/>
            <person name="Ribeiro J.M.C."/>
        </authorList>
    </citation>
    <scope>NUCLEOTIDE SEQUENCE</scope>
    <source>
        <strain evidence="3">Semi-engorged</strain>
        <tissue evidence="3">Salivary glands</tissue>
    </source>
</reference>
<feature type="chain" id="PRO_5025630875" evidence="2">
    <location>
        <begin position="24"/>
        <end position="241"/>
    </location>
</feature>
<dbReference type="EMBL" id="GIFC01014942">
    <property type="protein sequence ID" value="MXU97025.1"/>
    <property type="molecule type" value="Transcribed_RNA"/>
</dbReference>
<organism evidence="3">
    <name type="scientific">Ixodes ricinus</name>
    <name type="common">Common tick</name>
    <name type="synonym">Acarus ricinus</name>
    <dbReference type="NCBI Taxonomy" id="34613"/>
    <lineage>
        <taxon>Eukaryota</taxon>
        <taxon>Metazoa</taxon>
        <taxon>Ecdysozoa</taxon>
        <taxon>Arthropoda</taxon>
        <taxon>Chelicerata</taxon>
        <taxon>Arachnida</taxon>
        <taxon>Acari</taxon>
        <taxon>Parasitiformes</taxon>
        <taxon>Ixodida</taxon>
        <taxon>Ixodoidea</taxon>
        <taxon>Ixodidae</taxon>
        <taxon>Ixodinae</taxon>
        <taxon>Ixodes</taxon>
    </lineage>
</organism>